<dbReference type="PROSITE" id="PS00108">
    <property type="entry name" value="PROTEIN_KINASE_ST"/>
    <property type="match status" value="1"/>
</dbReference>
<keyword evidence="2" id="KW-0418">Kinase</keyword>
<dbReference type="CDD" id="cd21037">
    <property type="entry name" value="MLKL_NTD"/>
    <property type="match status" value="1"/>
</dbReference>
<dbReference type="SUPFAM" id="SSF56112">
    <property type="entry name" value="Protein kinase-like (PK-like)"/>
    <property type="match status" value="1"/>
</dbReference>
<evidence type="ECO:0000259" key="1">
    <source>
        <dbReference type="PROSITE" id="PS50011"/>
    </source>
</evidence>
<dbReference type="EMBL" id="ML170162">
    <property type="protein sequence ID" value="TDL26204.1"/>
    <property type="molecule type" value="Genomic_DNA"/>
</dbReference>
<dbReference type="Gene3D" id="1.20.930.20">
    <property type="entry name" value="Adaptor protein Cbl, N-terminal domain"/>
    <property type="match status" value="1"/>
</dbReference>
<dbReference type="PROSITE" id="PS50011">
    <property type="entry name" value="PROTEIN_KINASE_DOM"/>
    <property type="match status" value="1"/>
</dbReference>
<keyword evidence="2" id="KW-0808">Transferase</keyword>
<dbReference type="SMART" id="SM00220">
    <property type="entry name" value="S_TKc"/>
    <property type="match status" value="1"/>
</dbReference>
<dbReference type="Gene3D" id="1.10.510.10">
    <property type="entry name" value="Transferase(Phosphotransferase) domain 1"/>
    <property type="match status" value="1"/>
</dbReference>
<evidence type="ECO:0000313" key="2">
    <source>
        <dbReference type="EMBL" id="TDL26204.1"/>
    </source>
</evidence>
<dbReference type="Proteomes" id="UP000294933">
    <property type="component" value="Unassembled WGS sequence"/>
</dbReference>
<gene>
    <name evidence="2" type="ORF">BD410DRAFT_784269</name>
</gene>
<dbReference type="InterPro" id="IPR000719">
    <property type="entry name" value="Prot_kinase_dom"/>
</dbReference>
<dbReference type="PANTHER" id="PTHR44329">
    <property type="entry name" value="SERINE/THREONINE-PROTEIN KINASE TNNI3K-RELATED"/>
    <property type="match status" value="1"/>
</dbReference>
<dbReference type="AlphaFoldDB" id="A0A4Y7QEZ5"/>
<accession>A0A4Y7QEZ5</accession>
<sequence length="510" mass="57701">MAQMATSNSGLDLAVYSVATAAQLAAAFAPVPYLAPAVGLLVGIIQLAQNVPTNRRAVKQLGGRCEVMLLALRDDAEKSTPSAMSDTVTACEATLQQIRDVMIAWAKLGKLKSFMMQAQIADDVQRCHQLITDCVDAYNIKAHREIQNWQAEFQINQKRDQDEIMSFLSDMQNQQAIENATRTAQYAEIKAFMTLMQDSLGNFEMGDRRHIDLQSNLYGVQRQTGQLLPHIDLRHGEVRRIGSHPVGGSPAFDIWEGEYLGREKCAIKVIRGIEVGPDVMRRFQREVEIWRSVWEKDRGRYILPFYGLCQIDGPYPYMVSPWMRNGDALSYVKKYPYVDRKPMIRRIAEGIKLLHTHDPPIAHGDIKAANILIDDNFNPLLADFGLSKMMEDITGVPFTQSRGVSESYRWFAPELCCGPGIISTRSDIFSFGMTILELITGEQPFSNIRRTPEVLIKMQNKERPIRPYGPNAPMMAARGLDDNMWDLLNQCWTHEPENRPTIERILAQLP</sequence>
<proteinExistence type="predicted"/>
<dbReference type="InterPro" id="IPR059179">
    <property type="entry name" value="MLKL-like_MCAfunc"/>
</dbReference>
<dbReference type="InterPro" id="IPR011009">
    <property type="entry name" value="Kinase-like_dom_sf"/>
</dbReference>
<dbReference type="GO" id="GO:0007166">
    <property type="term" value="P:cell surface receptor signaling pathway"/>
    <property type="evidence" value="ECO:0007669"/>
    <property type="project" value="InterPro"/>
</dbReference>
<dbReference type="InterPro" id="IPR051681">
    <property type="entry name" value="Ser/Thr_Kinases-Pseudokinases"/>
</dbReference>
<evidence type="ECO:0000313" key="3">
    <source>
        <dbReference type="Proteomes" id="UP000294933"/>
    </source>
</evidence>
<feature type="domain" description="Protein kinase" evidence="1">
    <location>
        <begin position="235"/>
        <end position="510"/>
    </location>
</feature>
<dbReference type="InterPro" id="IPR036537">
    <property type="entry name" value="Adaptor_Cbl_N_dom_sf"/>
</dbReference>
<reference evidence="2 3" key="1">
    <citation type="submission" date="2018-06" db="EMBL/GenBank/DDBJ databases">
        <title>A transcriptomic atlas of mushroom development highlights an independent origin of complex multicellularity.</title>
        <authorList>
            <consortium name="DOE Joint Genome Institute"/>
            <person name="Krizsan K."/>
            <person name="Almasi E."/>
            <person name="Merenyi Z."/>
            <person name="Sahu N."/>
            <person name="Viragh M."/>
            <person name="Koszo T."/>
            <person name="Mondo S."/>
            <person name="Kiss B."/>
            <person name="Balint B."/>
            <person name="Kues U."/>
            <person name="Barry K."/>
            <person name="Hegedus J.C."/>
            <person name="Henrissat B."/>
            <person name="Johnson J."/>
            <person name="Lipzen A."/>
            <person name="Ohm R."/>
            <person name="Nagy I."/>
            <person name="Pangilinan J."/>
            <person name="Yan J."/>
            <person name="Xiong Y."/>
            <person name="Grigoriev I.V."/>
            <person name="Hibbett D.S."/>
            <person name="Nagy L.G."/>
        </authorList>
    </citation>
    <scope>NUCLEOTIDE SEQUENCE [LARGE SCALE GENOMIC DNA]</scope>
    <source>
        <strain evidence="2 3">SZMC22713</strain>
    </source>
</reference>
<dbReference type="OrthoDB" id="4062651at2759"/>
<dbReference type="Pfam" id="PF07714">
    <property type="entry name" value="PK_Tyr_Ser-Thr"/>
    <property type="match status" value="1"/>
</dbReference>
<dbReference type="GO" id="GO:0004674">
    <property type="term" value="F:protein serine/threonine kinase activity"/>
    <property type="evidence" value="ECO:0007669"/>
    <property type="project" value="TreeGrafter"/>
</dbReference>
<dbReference type="STRING" id="50990.A0A4Y7QEZ5"/>
<protein>
    <submittedName>
        <fullName evidence="2">Kinase-like protein</fullName>
    </submittedName>
</protein>
<dbReference type="InterPro" id="IPR008271">
    <property type="entry name" value="Ser/Thr_kinase_AS"/>
</dbReference>
<organism evidence="2 3">
    <name type="scientific">Rickenella mellea</name>
    <dbReference type="NCBI Taxonomy" id="50990"/>
    <lineage>
        <taxon>Eukaryota</taxon>
        <taxon>Fungi</taxon>
        <taxon>Dikarya</taxon>
        <taxon>Basidiomycota</taxon>
        <taxon>Agaricomycotina</taxon>
        <taxon>Agaricomycetes</taxon>
        <taxon>Hymenochaetales</taxon>
        <taxon>Rickenellaceae</taxon>
        <taxon>Rickenella</taxon>
    </lineage>
</organism>
<dbReference type="GO" id="GO:0005524">
    <property type="term" value="F:ATP binding"/>
    <property type="evidence" value="ECO:0007669"/>
    <property type="project" value="InterPro"/>
</dbReference>
<dbReference type="VEuPathDB" id="FungiDB:BD410DRAFT_784269"/>
<keyword evidence="3" id="KW-1185">Reference proteome</keyword>
<dbReference type="InterPro" id="IPR001245">
    <property type="entry name" value="Ser-Thr/Tyr_kinase_cat_dom"/>
</dbReference>
<name>A0A4Y7QEZ5_9AGAM</name>